<evidence type="ECO:0000313" key="3">
    <source>
        <dbReference type="Proteomes" id="UP001497457"/>
    </source>
</evidence>
<dbReference type="InterPro" id="IPR045005">
    <property type="entry name" value="BPM1-6"/>
</dbReference>
<evidence type="ECO:0000313" key="2">
    <source>
        <dbReference type="EMBL" id="CAL5008368.1"/>
    </source>
</evidence>
<reference evidence="2 3" key="2">
    <citation type="submission" date="2024-10" db="EMBL/GenBank/DDBJ databases">
        <authorList>
            <person name="Ryan C."/>
        </authorList>
    </citation>
    <scope>NUCLEOTIDE SEQUENCE [LARGE SCALE GENOMIC DNA]</scope>
</reference>
<dbReference type="PANTHER" id="PTHR26379">
    <property type="entry name" value="BTB/POZ AND MATH DOMAIN-CONTAINING PROTEIN 1"/>
    <property type="match status" value="1"/>
</dbReference>
<proteinExistence type="predicted"/>
<dbReference type="PROSITE" id="PS50144">
    <property type="entry name" value="MATH"/>
    <property type="match status" value="1"/>
</dbReference>
<accession>A0ABC9BU81</accession>
<dbReference type="InterPro" id="IPR002083">
    <property type="entry name" value="MATH/TRAF_dom"/>
</dbReference>
<dbReference type="Proteomes" id="UP001497457">
    <property type="component" value="Chromosome 27b"/>
</dbReference>
<dbReference type="CDD" id="cd00121">
    <property type="entry name" value="MATH"/>
    <property type="match status" value="1"/>
</dbReference>
<feature type="domain" description="MATH" evidence="1">
    <location>
        <begin position="24"/>
        <end position="170"/>
    </location>
</feature>
<reference evidence="3" key="1">
    <citation type="submission" date="2024-06" db="EMBL/GenBank/DDBJ databases">
        <authorList>
            <person name="Ryan C."/>
        </authorList>
    </citation>
    <scope>NUCLEOTIDE SEQUENCE [LARGE SCALE GENOMIC DNA]</scope>
</reference>
<sequence length="253" mass="27565">MSSSMPPPPPPSRFASCFVAKPARGFQVLRIDGYSCTKELPGGERVTSDAFAVGGRHWCVDYYPNGADASADDESAAIALYLRLVGTHRQIKERVRARYKFTLLDLATGDATYERPEETGVFTFAGHQAAYGVQAAAGGGDVGCGYAAFIARVELEGMIMDDRLAIRCDIGVTEVAPLPVVVADNPSPMAKILRDCASRHKYNYLGYNSYNEGYTDGVGGEFYGLDGSRRGQEPPLDDKEYIRRCLAAKRPRE</sequence>
<dbReference type="Gene3D" id="2.60.210.10">
    <property type="entry name" value="Apoptosis, Tumor Necrosis Factor Receptor Associated Protein 2, Chain A"/>
    <property type="match status" value="1"/>
</dbReference>
<name>A0ABC9BU81_9POAL</name>
<dbReference type="InterPro" id="IPR008974">
    <property type="entry name" value="TRAF-like"/>
</dbReference>
<protein>
    <recommendedName>
        <fullName evidence="1">MATH domain-containing protein</fullName>
    </recommendedName>
</protein>
<dbReference type="PANTHER" id="PTHR26379:SF282">
    <property type="entry name" value="OS04G0433000 PROTEIN"/>
    <property type="match status" value="1"/>
</dbReference>
<evidence type="ECO:0000259" key="1">
    <source>
        <dbReference type="PROSITE" id="PS50144"/>
    </source>
</evidence>
<gene>
    <name evidence="2" type="ORF">URODEC1_LOCUS68969</name>
</gene>
<dbReference type="SUPFAM" id="SSF49599">
    <property type="entry name" value="TRAF domain-like"/>
    <property type="match status" value="1"/>
</dbReference>
<organism evidence="2 3">
    <name type="scientific">Urochloa decumbens</name>
    <dbReference type="NCBI Taxonomy" id="240449"/>
    <lineage>
        <taxon>Eukaryota</taxon>
        <taxon>Viridiplantae</taxon>
        <taxon>Streptophyta</taxon>
        <taxon>Embryophyta</taxon>
        <taxon>Tracheophyta</taxon>
        <taxon>Spermatophyta</taxon>
        <taxon>Magnoliopsida</taxon>
        <taxon>Liliopsida</taxon>
        <taxon>Poales</taxon>
        <taxon>Poaceae</taxon>
        <taxon>PACMAD clade</taxon>
        <taxon>Panicoideae</taxon>
        <taxon>Panicodae</taxon>
        <taxon>Paniceae</taxon>
        <taxon>Melinidinae</taxon>
        <taxon>Urochloa</taxon>
    </lineage>
</organism>
<keyword evidence="3" id="KW-1185">Reference proteome</keyword>
<dbReference type="AlphaFoldDB" id="A0ABC9BU81"/>
<dbReference type="Pfam" id="PF22486">
    <property type="entry name" value="MATH_2"/>
    <property type="match status" value="1"/>
</dbReference>
<dbReference type="EMBL" id="OZ075137">
    <property type="protein sequence ID" value="CAL5008368.1"/>
    <property type="molecule type" value="Genomic_DNA"/>
</dbReference>